<reference evidence="1" key="2">
    <citation type="journal article" date="2015" name="Fish Shellfish Immunol.">
        <title>Early steps in the European eel (Anguilla anguilla)-Vibrio vulnificus interaction in the gills: Role of the RtxA13 toxin.</title>
        <authorList>
            <person name="Callol A."/>
            <person name="Pajuelo D."/>
            <person name="Ebbesson L."/>
            <person name="Teles M."/>
            <person name="MacKenzie S."/>
            <person name="Amaro C."/>
        </authorList>
    </citation>
    <scope>NUCLEOTIDE SEQUENCE</scope>
</reference>
<dbReference type="EMBL" id="GBXM01102256">
    <property type="protein sequence ID" value="JAH06321.1"/>
    <property type="molecule type" value="Transcribed_RNA"/>
</dbReference>
<reference evidence="1" key="1">
    <citation type="submission" date="2014-11" db="EMBL/GenBank/DDBJ databases">
        <authorList>
            <person name="Amaro Gonzalez C."/>
        </authorList>
    </citation>
    <scope>NUCLEOTIDE SEQUENCE</scope>
</reference>
<name>A0A0E9PNX8_ANGAN</name>
<sequence length="58" mass="6488">MGPIFSPRFEFIQRQTETICLPSPGAKLPAYSRHAAEGNDGNRWFCKTASVYRQSPDG</sequence>
<evidence type="ECO:0000313" key="1">
    <source>
        <dbReference type="EMBL" id="JAH06321.1"/>
    </source>
</evidence>
<proteinExistence type="predicted"/>
<accession>A0A0E9PNX8</accession>
<dbReference type="AlphaFoldDB" id="A0A0E9PNX8"/>
<protein>
    <submittedName>
        <fullName evidence="1">Uncharacterized protein</fullName>
    </submittedName>
</protein>
<organism evidence="1">
    <name type="scientific">Anguilla anguilla</name>
    <name type="common">European freshwater eel</name>
    <name type="synonym">Muraena anguilla</name>
    <dbReference type="NCBI Taxonomy" id="7936"/>
    <lineage>
        <taxon>Eukaryota</taxon>
        <taxon>Metazoa</taxon>
        <taxon>Chordata</taxon>
        <taxon>Craniata</taxon>
        <taxon>Vertebrata</taxon>
        <taxon>Euteleostomi</taxon>
        <taxon>Actinopterygii</taxon>
        <taxon>Neopterygii</taxon>
        <taxon>Teleostei</taxon>
        <taxon>Anguilliformes</taxon>
        <taxon>Anguillidae</taxon>
        <taxon>Anguilla</taxon>
    </lineage>
</organism>